<name>X1DVF9_9ZZZZ</name>
<accession>X1DVF9</accession>
<protein>
    <submittedName>
        <fullName evidence="1">Uncharacterized protein</fullName>
    </submittedName>
</protein>
<sequence length="64" mass="7668">MSNADKIAERFYRSVCDDKQKKLYPFYYETIDKCKKCSKQSPLDHNGYCFWCWETIQEGLGMLI</sequence>
<dbReference type="AlphaFoldDB" id="X1DVF9"/>
<evidence type="ECO:0000313" key="1">
    <source>
        <dbReference type="EMBL" id="GAH12215.1"/>
    </source>
</evidence>
<gene>
    <name evidence="1" type="ORF">S01H4_56222</name>
</gene>
<organism evidence="1">
    <name type="scientific">marine sediment metagenome</name>
    <dbReference type="NCBI Taxonomy" id="412755"/>
    <lineage>
        <taxon>unclassified sequences</taxon>
        <taxon>metagenomes</taxon>
        <taxon>ecological metagenomes</taxon>
    </lineage>
</organism>
<reference evidence="1" key="1">
    <citation type="journal article" date="2014" name="Front. Microbiol.">
        <title>High frequency of phylogenetically diverse reductive dehalogenase-homologous genes in deep subseafloor sedimentary metagenomes.</title>
        <authorList>
            <person name="Kawai M."/>
            <person name="Futagami T."/>
            <person name="Toyoda A."/>
            <person name="Takaki Y."/>
            <person name="Nishi S."/>
            <person name="Hori S."/>
            <person name="Arai W."/>
            <person name="Tsubouchi T."/>
            <person name="Morono Y."/>
            <person name="Uchiyama I."/>
            <person name="Ito T."/>
            <person name="Fujiyama A."/>
            <person name="Inagaki F."/>
            <person name="Takami H."/>
        </authorList>
    </citation>
    <scope>NUCLEOTIDE SEQUENCE</scope>
    <source>
        <strain evidence="1">Expedition CK06-06</strain>
    </source>
</reference>
<proteinExistence type="predicted"/>
<dbReference type="EMBL" id="BART01032557">
    <property type="protein sequence ID" value="GAH12215.1"/>
    <property type="molecule type" value="Genomic_DNA"/>
</dbReference>
<comment type="caution">
    <text evidence="1">The sequence shown here is derived from an EMBL/GenBank/DDBJ whole genome shotgun (WGS) entry which is preliminary data.</text>
</comment>